<keyword evidence="2" id="KW-1185">Reference proteome</keyword>
<organism evidence="1 2">
    <name type="scientific">Vermiconidia calcicola</name>
    <dbReference type="NCBI Taxonomy" id="1690605"/>
    <lineage>
        <taxon>Eukaryota</taxon>
        <taxon>Fungi</taxon>
        <taxon>Dikarya</taxon>
        <taxon>Ascomycota</taxon>
        <taxon>Pezizomycotina</taxon>
        <taxon>Dothideomycetes</taxon>
        <taxon>Dothideomycetidae</taxon>
        <taxon>Mycosphaerellales</taxon>
        <taxon>Extremaceae</taxon>
        <taxon>Vermiconidia</taxon>
    </lineage>
</organism>
<protein>
    <submittedName>
        <fullName evidence="1">Uncharacterized protein</fullName>
    </submittedName>
</protein>
<name>A0ACC3N7X7_9PEZI</name>
<dbReference type="EMBL" id="JAUTXU010000080">
    <property type="protein sequence ID" value="KAK3710953.1"/>
    <property type="molecule type" value="Genomic_DNA"/>
</dbReference>
<sequence>MADLLPTLLSFPPEKEVSNKEYDKQATKYVETLNRISESAWTKPVNKQNILDLLNPATNSIPYLYALYAQWRNASKDRTRNEDAMTRAFIFFTSFDPVQVRYAGDTWLRLLDQAIDITPKLVVTNFTPITTAMLRLDPTAGTFTSLHLRLVRMCLAEGAPSQALPILDKNIYAFPQAPHKNLPDELLCEDHELSNSFITTKTGFSITPLKSEWILEYYLLGADIYIGLRNYSRARLFLEYLLLTPTSQHSCSALQTEAYKKWTLLGLLAQGKSFPLPRTHNQQMMKSMKAIGKSYDALAESFEKRQWRKFQAEMEAGFQIWQEDGNLRLVREVADALMRYRVLDLQKTYAALTVGRVASHLSLSADETFAMLTAMREQGYLHASITASSSNSTSDTAVLHFHPTTDAADENTLQNQTTRIESLISYLRDADRRLQLTKEYIEVQKRGKRGGAGPDGDLAEQMDLTWDDAPIPGMGDGDGDEDIMAG</sequence>
<dbReference type="Proteomes" id="UP001281147">
    <property type="component" value="Unassembled WGS sequence"/>
</dbReference>
<reference evidence="1" key="1">
    <citation type="submission" date="2023-07" db="EMBL/GenBank/DDBJ databases">
        <title>Black Yeasts Isolated from many extreme environments.</title>
        <authorList>
            <person name="Coleine C."/>
            <person name="Stajich J.E."/>
            <person name="Selbmann L."/>
        </authorList>
    </citation>
    <scope>NUCLEOTIDE SEQUENCE</scope>
    <source>
        <strain evidence="1">CCFEE 5714</strain>
    </source>
</reference>
<accession>A0ACC3N7X7</accession>
<comment type="caution">
    <text evidence="1">The sequence shown here is derived from an EMBL/GenBank/DDBJ whole genome shotgun (WGS) entry which is preliminary data.</text>
</comment>
<evidence type="ECO:0000313" key="2">
    <source>
        <dbReference type="Proteomes" id="UP001281147"/>
    </source>
</evidence>
<proteinExistence type="predicted"/>
<gene>
    <name evidence="1" type="ORF">LTR37_009974</name>
</gene>
<evidence type="ECO:0000313" key="1">
    <source>
        <dbReference type="EMBL" id="KAK3710953.1"/>
    </source>
</evidence>